<organism evidence="2 3">
    <name type="scientific">Alteromonas profundi</name>
    <dbReference type="NCBI Taxonomy" id="2696062"/>
    <lineage>
        <taxon>Bacteria</taxon>
        <taxon>Pseudomonadati</taxon>
        <taxon>Pseudomonadota</taxon>
        <taxon>Gammaproteobacteria</taxon>
        <taxon>Alteromonadales</taxon>
        <taxon>Alteromonadaceae</taxon>
        <taxon>Alteromonas/Salinimonas group</taxon>
        <taxon>Alteromonas</taxon>
    </lineage>
</organism>
<keyword evidence="3" id="KW-1185">Reference proteome</keyword>
<name>A0A7X5RLF3_9ALTE</name>
<dbReference type="AlphaFoldDB" id="A0A7X5RLF3"/>
<feature type="signal peptide" evidence="1">
    <location>
        <begin position="1"/>
        <end position="20"/>
    </location>
</feature>
<keyword evidence="1" id="KW-0732">Signal</keyword>
<reference evidence="2 3" key="1">
    <citation type="submission" date="2020-01" db="EMBL/GenBank/DDBJ databases">
        <authorList>
            <person name="Chen J."/>
            <person name="Zhu S."/>
            <person name="Yang J."/>
        </authorList>
    </citation>
    <scope>NUCLEOTIDE SEQUENCE [LARGE SCALE GENOMIC DNA]</scope>
    <source>
        <strain evidence="2 3">345S023</strain>
    </source>
</reference>
<protein>
    <submittedName>
        <fullName evidence="2">Uncharacterized protein</fullName>
    </submittedName>
</protein>
<evidence type="ECO:0000313" key="2">
    <source>
        <dbReference type="EMBL" id="NDV91998.1"/>
    </source>
</evidence>
<evidence type="ECO:0000256" key="1">
    <source>
        <dbReference type="SAM" id="SignalP"/>
    </source>
</evidence>
<dbReference type="RefSeq" id="WP_131094916.1">
    <property type="nucleotide sequence ID" value="NZ_JAAAWN010000016.1"/>
</dbReference>
<proteinExistence type="predicted"/>
<feature type="chain" id="PRO_5031185383" evidence="1">
    <location>
        <begin position="21"/>
        <end position="273"/>
    </location>
</feature>
<dbReference type="EMBL" id="JAAAWN010000016">
    <property type="protein sequence ID" value="NDV91998.1"/>
    <property type="molecule type" value="Genomic_DNA"/>
</dbReference>
<comment type="caution">
    <text evidence="2">The sequence shown here is derived from an EMBL/GenBank/DDBJ whole genome shotgun (WGS) entry which is preliminary data.</text>
</comment>
<accession>A0A7X5RLF3</accession>
<gene>
    <name evidence="2" type="ORF">GTH32_12515</name>
</gene>
<evidence type="ECO:0000313" key="3">
    <source>
        <dbReference type="Proteomes" id="UP000470213"/>
    </source>
</evidence>
<dbReference type="Proteomes" id="UP000470213">
    <property type="component" value="Unassembled WGS sequence"/>
</dbReference>
<sequence>MKLMSIGFFLAILVSFSKLAVSSEVVECYDCSHSDKIVSWGMLNLKVGEKKHITLVDIYNKNARSFDVTLSLTPTLPGMPEVPVVTYMLSSVPSGISTMMTDLSNASNSLVAEAEAKSIPKEVISSPWEFVNCSYCRADVSDYLNNSLEGKIKTVEATAISIAQALNLINTSVPNQFQIPLETGGSILVELTVINSPIKLEVKILRILDTNNNEVQQDVTKLNNMNIKAALEAHIEDMNNYLSPLGYGVNMNSLIFSGGFYRGRITIERFDYK</sequence>